<evidence type="ECO:0000256" key="2">
    <source>
        <dbReference type="PROSITE-ProRule" id="PRU00708"/>
    </source>
</evidence>
<comment type="caution">
    <text evidence="4">The sequence shown here is derived from an EMBL/GenBank/DDBJ whole genome shotgun (WGS) entry which is preliminary data.</text>
</comment>
<name>A0A834YN96_TETSI</name>
<dbReference type="GO" id="GO:0003723">
    <property type="term" value="F:RNA binding"/>
    <property type="evidence" value="ECO:0007669"/>
    <property type="project" value="InterPro"/>
</dbReference>
<dbReference type="Pfam" id="PF01535">
    <property type="entry name" value="PPR"/>
    <property type="match status" value="2"/>
</dbReference>
<keyword evidence="5" id="KW-1185">Reference proteome</keyword>
<reference evidence="4 5" key="1">
    <citation type="submission" date="2020-04" db="EMBL/GenBank/DDBJ databases">
        <title>Plant Genome Project.</title>
        <authorList>
            <person name="Zhang R.-G."/>
        </authorList>
    </citation>
    <scope>NUCLEOTIDE SEQUENCE [LARGE SCALE GENOMIC DNA]</scope>
    <source>
        <strain evidence="4">YNK0</strain>
        <tissue evidence="4">Leaf</tissue>
    </source>
</reference>
<dbReference type="OrthoDB" id="185373at2759"/>
<proteinExistence type="predicted"/>
<dbReference type="Pfam" id="PF14432">
    <property type="entry name" value="DYW_deaminase"/>
    <property type="match status" value="1"/>
</dbReference>
<dbReference type="EMBL" id="JABCRI010000018">
    <property type="protein sequence ID" value="KAF8390015.1"/>
    <property type="molecule type" value="Genomic_DNA"/>
</dbReference>
<gene>
    <name evidence="4" type="ORF">HHK36_024536</name>
</gene>
<organism evidence="4 5">
    <name type="scientific">Tetracentron sinense</name>
    <name type="common">Spur-leaf</name>
    <dbReference type="NCBI Taxonomy" id="13715"/>
    <lineage>
        <taxon>Eukaryota</taxon>
        <taxon>Viridiplantae</taxon>
        <taxon>Streptophyta</taxon>
        <taxon>Embryophyta</taxon>
        <taxon>Tracheophyta</taxon>
        <taxon>Spermatophyta</taxon>
        <taxon>Magnoliopsida</taxon>
        <taxon>Trochodendrales</taxon>
        <taxon>Trochodendraceae</taxon>
        <taxon>Tetracentron</taxon>
    </lineage>
</organism>
<feature type="repeat" description="PPR" evidence="2">
    <location>
        <begin position="129"/>
        <end position="163"/>
    </location>
</feature>
<dbReference type="AlphaFoldDB" id="A0A834YN96"/>
<keyword evidence="1" id="KW-0677">Repeat</keyword>
<dbReference type="PROSITE" id="PS51375">
    <property type="entry name" value="PPR"/>
    <property type="match status" value="2"/>
</dbReference>
<dbReference type="InterPro" id="IPR011990">
    <property type="entry name" value="TPR-like_helical_dom_sf"/>
</dbReference>
<dbReference type="Proteomes" id="UP000655225">
    <property type="component" value="Unassembled WGS sequence"/>
</dbReference>
<dbReference type="InterPro" id="IPR046960">
    <property type="entry name" value="PPR_At4g14850-like_plant"/>
</dbReference>
<feature type="domain" description="DYW" evidence="3">
    <location>
        <begin position="305"/>
        <end position="364"/>
    </location>
</feature>
<protein>
    <recommendedName>
        <fullName evidence="3">DYW domain-containing protein</fullName>
    </recommendedName>
</protein>
<dbReference type="PANTHER" id="PTHR47926">
    <property type="entry name" value="PENTATRICOPEPTIDE REPEAT-CONTAINING PROTEIN"/>
    <property type="match status" value="1"/>
</dbReference>
<evidence type="ECO:0000313" key="5">
    <source>
        <dbReference type="Proteomes" id="UP000655225"/>
    </source>
</evidence>
<dbReference type="GO" id="GO:0008270">
    <property type="term" value="F:zinc ion binding"/>
    <property type="evidence" value="ECO:0007669"/>
    <property type="project" value="InterPro"/>
</dbReference>
<dbReference type="PANTHER" id="PTHR47926:SF433">
    <property type="entry name" value="PENTATRICOPEPTIDE REPEAT-CONTAINING PROTEIN"/>
    <property type="match status" value="1"/>
</dbReference>
<dbReference type="GO" id="GO:0009451">
    <property type="term" value="P:RNA modification"/>
    <property type="evidence" value="ECO:0007669"/>
    <property type="project" value="InterPro"/>
</dbReference>
<sequence>MNSKEKPSAAKCGTDNANLLLASWNTIIDRFDLARQFFDRMPESDLNGYIDEAREIFNKNSISWDGILAQYEQKGRIESARLVGLLSRNLFGRMLGRDEVLWNTMISGYSQNGELLEAQKMFEESPIQDVFTSTTMVFGYVRNGMLNEARKNYDEMLEKNSVLWNAMMAGHTDLVDKGTEYFYSMDREYGLTGTAQHYTCMIDLLGHTGRLEDPQVLMSNMPVEPDATSWSALLGASRNHGDTKLVEEAAERIFEMEPDNSGMYVFLLDLSAASSRWSAGDSVHPEKDIVYAFLEELDLQMKREGYISSKNMVLHDVEEEEEHMLKFHSEKLAVAFGILTVPSGRPVRVIKNLRVCEDCHNAIRRKRPRCTLLFTASGSVEDKIESSMFL</sequence>
<feature type="repeat" description="PPR" evidence="2">
    <location>
        <begin position="98"/>
        <end position="128"/>
    </location>
</feature>
<accession>A0A834YN96</accession>
<evidence type="ECO:0000259" key="3">
    <source>
        <dbReference type="Pfam" id="PF14432"/>
    </source>
</evidence>
<dbReference type="InterPro" id="IPR002885">
    <property type="entry name" value="PPR_rpt"/>
</dbReference>
<evidence type="ECO:0000313" key="4">
    <source>
        <dbReference type="EMBL" id="KAF8390015.1"/>
    </source>
</evidence>
<dbReference type="NCBIfam" id="TIGR00756">
    <property type="entry name" value="PPR"/>
    <property type="match status" value="2"/>
</dbReference>
<dbReference type="Gene3D" id="1.25.40.10">
    <property type="entry name" value="Tetratricopeptide repeat domain"/>
    <property type="match status" value="2"/>
</dbReference>
<evidence type="ECO:0000256" key="1">
    <source>
        <dbReference type="ARBA" id="ARBA00022737"/>
    </source>
</evidence>
<dbReference type="InterPro" id="IPR032867">
    <property type="entry name" value="DYW_dom"/>
</dbReference>